<gene>
    <name evidence="1" type="ORF">LEP1GSC016_0497</name>
</gene>
<dbReference type="AlphaFoldDB" id="M6BJ96"/>
<protein>
    <submittedName>
        <fullName evidence="1">Uncharacterized protein</fullName>
    </submittedName>
</protein>
<evidence type="ECO:0000313" key="1">
    <source>
        <dbReference type="EMBL" id="EMJ78616.1"/>
    </source>
</evidence>
<dbReference type="Proteomes" id="UP000011873">
    <property type="component" value="Unassembled WGS sequence"/>
</dbReference>
<accession>M6BJ96</accession>
<sequence>MTVSILRDCDFVNSRESNMNIVFSRSCLKNILERLVSAF</sequence>
<dbReference type="EMBL" id="ANMU01000152">
    <property type="protein sequence ID" value="EMJ78616.1"/>
    <property type="molecule type" value="Genomic_DNA"/>
</dbReference>
<organism evidence="1 2">
    <name type="scientific">Leptospira borgpetersenii serovar Hardjo-bovis str. Sponselee</name>
    <dbReference type="NCBI Taxonomy" id="1303729"/>
    <lineage>
        <taxon>Bacteria</taxon>
        <taxon>Pseudomonadati</taxon>
        <taxon>Spirochaetota</taxon>
        <taxon>Spirochaetia</taxon>
        <taxon>Leptospirales</taxon>
        <taxon>Leptospiraceae</taxon>
        <taxon>Leptospira</taxon>
    </lineage>
</organism>
<evidence type="ECO:0000313" key="2">
    <source>
        <dbReference type="Proteomes" id="UP000011873"/>
    </source>
</evidence>
<proteinExistence type="predicted"/>
<name>M6BJ96_LEPBO</name>
<reference evidence="1 2" key="1">
    <citation type="submission" date="2013-01" db="EMBL/GenBank/DDBJ databases">
        <authorList>
            <person name="Harkins D.M."/>
            <person name="Durkin A.S."/>
            <person name="Brinkac L.M."/>
            <person name="Haft D.H."/>
            <person name="Selengut J.D."/>
            <person name="Sanka R."/>
            <person name="DePew J."/>
            <person name="Purushe J."/>
            <person name="Galloway R.L."/>
            <person name="Vinetz J.M."/>
            <person name="Sutton G.G."/>
            <person name="Nierman W.C."/>
            <person name="Fouts D.E."/>
        </authorList>
    </citation>
    <scope>NUCLEOTIDE SEQUENCE [LARGE SCALE GENOMIC DNA]</scope>
    <source>
        <strain evidence="1 2">Sponselee CDC</strain>
    </source>
</reference>
<comment type="caution">
    <text evidence="1">The sequence shown here is derived from an EMBL/GenBank/DDBJ whole genome shotgun (WGS) entry which is preliminary data.</text>
</comment>